<evidence type="ECO:0000313" key="2">
    <source>
        <dbReference type="EMBL" id="MET3615658.1"/>
    </source>
</evidence>
<name>A0ABV2J4I5_9HYPH</name>
<evidence type="ECO:0000313" key="3">
    <source>
        <dbReference type="Proteomes" id="UP001549047"/>
    </source>
</evidence>
<keyword evidence="3" id="KW-1185">Reference proteome</keyword>
<keyword evidence="1" id="KW-0472">Membrane</keyword>
<organism evidence="2 3">
    <name type="scientific">Rhizobium aquaticum</name>
    <dbReference type="NCBI Taxonomy" id="1549636"/>
    <lineage>
        <taxon>Bacteria</taxon>
        <taxon>Pseudomonadati</taxon>
        <taxon>Pseudomonadota</taxon>
        <taxon>Alphaproteobacteria</taxon>
        <taxon>Hyphomicrobiales</taxon>
        <taxon>Rhizobiaceae</taxon>
        <taxon>Rhizobium/Agrobacterium group</taxon>
        <taxon>Rhizobium</taxon>
    </lineage>
</organism>
<accession>A0ABV2J4I5</accession>
<keyword evidence="1" id="KW-1133">Transmembrane helix</keyword>
<feature type="transmembrane region" description="Helical" evidence="1">
    <location>
        <begin position="25"/>
        <end position="43"/>
    </location>
</feature>
<dbReference type="RefSeq" id="WP_354558119.1">
    <property type="nucleotide sequence ID" value="NZ_JBEPMB010000008.1"/>
</dbReference>
<protein>
    <submittedName>
        <fullName evidence="2">Uncharacterized protein</fullName>
    </submittedName>
</protein>
<gene>
    <name evidence="2" type="ORF">ABID16_004005</name>
</gene>
<dbReference type="EMBL" id="JBEPMB010000008">
    <property type="protein sequence ID" value="MET3615658.1"/>
    <property type="molecule type" value="Genomic_DNA"/>
</dbReference>
<reference evidence="2 3" key="1">
    <citation type="submission" date="2024-06" db="EMBL/GenBank/DDBJ databases">
        <title>Genomic Encyclopedia of Type Strains, Phase IV (KMG-IV): sequencing the most valuable type-strain genomes for metagenomic binning, comparative biology and taxonomic classification.</title>
        <authorList>
            <person name="Goeker M."/>
        </authorList>
    </citation>
    <scope>NUCLEOTIDE SEQUENCE [LARGE SCALE GENOMIC DNA]</scope>
    <source>
        <strain evidence="2 3">DSM 29780</strain>
    </source>
</reference>
<proteinExistence type="predicted"/>
<sequence length="48" mass="5189">MTTETQKYAYLVRKPMIALPLPQRIAQVAAIAAAFGFVIVMLASGHIS</sequence>
<comment type="caution">
    <text evidence="2">The sequence shown here is derived from an EMBL/GenBank/DDBJ whole genome shotgun (WGS) entry which is preliminary data.</text>
</comment>
<evidence type="ECO:0000256" key="1">
    <source>
        <dbReference type="SAM" id="Phobius"/>
    </source>
</evidence>
<keyword evidence="1" id="KW-0812">Transmembrane</keyword>
<dbReference type="Proteomes" id="UP001549047">
    <property type="component" value="Unassembled WGS sequence"/>
</dbReference>